<reference evidence="6 7" key="1">
    <citation type="submission" date="2014-06" db="EMBL/GenBank/DDBJ databases">
        <title>Draft genome sequence of Paenibacillus sp. MSt1.</title>
        <authorList>
            <person name="Aw Y.K."/>
            <person name="Ong K.S."/>
            <person name="Gan H.M."/>
            <person name="Lee S.M."/>
        </authorList>
    </citation>
    <scope>NUCLEOTIDE SEQUENCE [LARGE SCALE GENOMIC DNA]</scope>
    <source>
        <strain evidence="6 7">MSt1</strain>
    </source>
</reference>
<sequence length="295" mass="32937">MPLRVTQGMMQSQLLRNLSNNVKRMSNTENELTTARKLNKPSDDPVGITYALRYRSELSINEQYQKNIDFAKSSVDHTDSVLGQINDIIQRASELTVKGVSGTNPQDALNAIAKEIGSLFDEAITLGNSQMNGKYIFNGQFTDKKPYTTGTESTDTAEIKYEFSAGVVIPINITGNEVFGEGTETDNLFTVLKGIQNAFVNGDQATARDFMEKLKVRQDKFSQVRSEVGARANRIDLMDNRLKDLEMNLTSMNSKTEDADMAETMIRMQRDENVYQASLSSGAKIIQPSLLDYLR</sequence>
<comment type="similarity">
    <text evidence="2">Belongs to the bacterial flagellin family.</text>
</comment>
<evidence type="ECO:0000313" key="6">
    <source>
        <dbReference type="EMBL" id="KEQ25267.1"/>
    </source>
</evidence>
<feature type="domain" description="Flagellin C-terminal" evidence="5">
    <location>
        <begin position="220"/>
        <end position="294"/>
    </location>
</feature>
<comment type="subcellular location">
    <subcellularLocation>
        <location evidence="1">Bacterial flagellum</location>
    </subcellularLocation>
</comment>
<dbReference type="NCBIfam" id="TIGR02550">
    <property type="entry name" value="flagell_flgL"/>
    <property type="match status" value="1"/>
</dbReference>
<dbReference type="eggNOG" id="COG1344">
    <property type="taxonomic scope" value="Bacteria"/>
</dbReference>
<dbReference type="Pfam" id="PF00669">
    <property type="entry name" value="Flagellin_N"/>
    <property type="match status" value="1"/>
</dbReference>
<gene>
    <name evidence="6" type="ORF">ET33_04200</name>
</gene>
<dbReference type="InterPro" id="IPR001492">
    <property type="entry name" value="Flagellin"/>
</dbReference>
<feature type="domain" description="Flagellin N-terminal" evidence="4">
    <location>
        <begin position="8"/>
        <end position="142"/>
    </location>
</feature>
<dbReference type="Proteomes" id="UP000028123">
    <property type="component" value="Unassembled WGS sequence"/>
</dbReference>
<keyword evidence="6" id="KW-0966">Cell projection</keyword>
<keyword evidence="7" id="KW-1185">Reference proteome</keyword>
<dbReference type="InterPro" id="IPR013384">
    <property type="entry name" value="Flagell_FlgL"/>
</dbReference>
<keyword evidence="6" id="KW-0282">Flagellum</keyword>
<organism evidence="6 7">
    <name type="scientific">Paenibacillus tyrfis</name>
    <dbReference type="NCBI Taxonomy" id="1501230"/>
    <lineage>
        <taxon>Bacteria</taxon>
        <taxon>Bacillati</taxon>
        <taxon>Bacillota</taxon>
        <taxon>Bacilli</taxon>
        <taxon>Bacillales</taxon>
        <taxon>Paenibacillaceae</taxon>
        <taxon>Paenibacillus</taxon>
    </lineage>
</organism>
<dbReference type="AlphaFoldDB" id="A0A081P3J4"/>
<evidence type="ECO:0000259" key="4">
    <source>
        <dbReference type="Pfam" id="PF00669"/>
    </source>
</evidence>
<dbReference type="SUPFAM" id="SSF64518">
    <property type="entry name" value="Phase 1 flagellin"/>
    <property type="match status" value="1"/>
</dbReference>
<evidence type="ECO:0000313" key="7">
    <source>
        <dbReference type="Proteomes" id="UP000028123"/>
    </source>
</evidence>
<dbReference type="RefSeq" id="WP_036682918.1">
    <property type="nucleotide sequence ID" value="NZ_JNVM01000011.1"/>
</dbReference>
<accession>A0A081P3J4</accession>
<dbReference type="InterPro" id="IPR001029">
    <property type="entry name" value="Flagellin_N"/>
</dbReference>
<evidence type="ECO:0000256" key="2">
    <source>
        <dbReference type="ARBA" id="ARBA00005709"/>
    </source>
</evidence>
<proteinExistence type="inferred from homology"/>
<dbReference type="OrthoDB" id="9758307at2"/>
<dbReference type="GO" id="GO:0009424">
    <property type="term" value="C:bacterial-type flagellum hook"/>
    <property type="evidence" value="ECO:0007669"/>
    <property type="project" value="InterPro"/>
</dbReference>
<keyword evidence="3" id="KW-0975">Bacterial flagellum</keyword>
<dbReference type="GO" id="GO:0071973">
    <property type="term" value="P:bacterial-type flagellum-dependent cell motility"/>
    <property type="evidence" value="ECO:0007669"/>
    <property type="project" value="InterPro"/>
</dbReference>
<protein>
    <submittedName>
        <fullName evidence="6">Flagellar hook protein FlgL</fullName>
    </submittedName>
</protein>
<evidence type="ECO:0000256" key="3">
    <source>
        <dbReference type="ARBA" id="ARBA00023143"/>
    </source>
</evidence>
<name>A0A081P3J4_9BACL</name>
<dbReference type="Gene3D" id="1.20.1330.10">
    <property type="entry name" value="f41 fragment of flagellin, N-terminal domain"/>
    <property type="match status" value="1"/>
</dbReference>
<comment type="caution">
    <text evidence="6">The sequence shown here is derived from an EMBL/GenBank/DDBJ whole genome shotgun (WGS) entry which is preliminary data.</text>
</comment>
<dbReference type="InterPro" id="IPR046358">
    <property type="entry name" value="Flagellin_C"/>
</dbReference>
<dbReference type="Pfam" id="PF00700">
    <property type="entry name" value="Flagellin_C"/>
    <property type="match status" value="1"/>
</dbReference>
<dbReference type="PANTHER" id="PTHR42792:SF1">
    <property type="entry name" value="FLAGELLAR HOOK-ASSOCIATED PROTEIN 3"/>
    <property type="match status" value="1"/>
</dbReference>
<dbReference type="EMBL" id="JNVM01000011">
    <property type="protein sequence ID" value="KEQ25267.1"/>
    <property type="molecule type" value="Genomic_DNA"/>
</dbReference>
<keyword evidence="6" id="KW-0969">Cilium</keyword>
<dbReference type="PANTHER" id="PTHR42792">
    <property type="entry name" value="FLAGELLIN"/>
    <property type="match status" value="1"/>
</dbReference>
<dbReference type="GO" id="GO:0005198">
    <property type="term" value="F:structural molecule activity"/>
    <property type="evidence" value="ECO:0007669"/>
    <property type="project" value="InterPro"/>
</dbReference>
<evidence type="ECO:0000256" key="1">
    <source>
        <dbReference type="ARBA" id="ARBA00004365"/>
    </source>
</evidence>
<evidence type="ECO:0000259" key="5">
    <source>
        <dbReference type="Pfam" id="PF00700"/>
    </source>
</evidence>